<dbReference type="RefSeq" id="WP_163985741.1">
    <property type="nucleotide sequence ID" value="NZ_WUEY01000002.1"/>
</dbReference>
<dbReference type="InterPro" id="IPR003439">
    <property type="entry name" value="ABC_transporter-like_ATP-bd"/>
</dbReference>
<dbReference type="GO" id="GO:0015807">
    <property type="term" value="P:L-amino acid transport"/>
    <property type="evidence" value="ECO:0007669"/>
    <property type="project" value="TreeGrafter"/>
</dbReference>
<dbReference type="GO" id="GO:0016887">
    <property type="term" value="F:ATP hydrolysis activity"/>
    <property type="evidence" value="ECO:0007669"/>
    <property type="project" value="InterPro"/>
</dbReference>
<name>A0A6L9U0I8_9HYPH</name>
<dbReference type="InterPro" id="IPR027417">
    <property type="entry name" value="P-loop_NTPase"/>
</dbReference>
<accession>A0A6L9U0I8</accession>
<evidence type="ECO:0000256" key="5">
    <source>
        <dbReference type="ARBA" id="ARBA00022970"/>
    </source>
</evidence>
<keyword evidence="3" id="KW-0547">Nucleotide-binding</keyword>
<organism evidence="7 8">
    <name type="scientific">Rhizobium lusitanum</name>
    <dbReference type="NCBI Taxonomy" id="293958"/>
    <lineage>
        <taxon>Bacteria</taxon>
        <taxon>Pseudomonadati</taxon>
        <taxon>Pseudomonadota</taxon>
        <taxon>Alphaproteobacteria</taxon>
        <taxon>Hyphomicrobiales</taxon>
        <taxon>Rhizobiaceae</taxon>
        <taxon>Rhizobium/Agrobacterium group</taxon>
        <taxon>Rhizobium</taxon>
    </lineage>
</organism>
<evidence type="ECO:0000256" key="2">
    <source>
        <dbReference type="ARBA" id="ARBA00022448"/>
    </source>
</evidence>
<dbReference type="EMBL" id="WUEY01000002">
    <property type="protein sequence ID" value="NEI69223.1"/>
    <property type="molecule type" value="Genomic_DNA"/>
</dbReference>
<dbReference type="InterPro" id="IPR052156">
    <property type="entry name" value="BCAA_Transport_ATP-bd_LivF"/>
</dbReference>
<comment type="similarity">
    <text evidence="1">Belongs to the ABC transporter superfamily.</text>
</comment>
<dbReference type="Proteomes" id="UP000483035">
    <property type="component" value="Unassembled WGS sequence"/>
</dbReference>
<protein>
    <submittedName>
        <fullName evidence="7">ATP-binding cassette domain-containing protein</fullName>
    </submittedName>
</protein>
<dbReference type="GO" id="GO:0015658">
    <property type="term" value="F:branched-chain amino acid transmembrane transporter activity"/>
    <property type="evidence" value="ECO:0007669"/>
    <property type="project" value="TreeGrafter"/>
</dbReference>
<keyword evidence="2" id="KW-0813">Transport</keyword>
<dbReference type="PANTHER" id="PTHR43820">
    <property type="entry name" value="HIGH-AFFINITY BRANCHED-CHAIN AMINO ACID TRANSPORT ATP-BINDING PROTEIN LIVF"/>
    <property type="match status" value="1"/>
</dbReference>
<evidence type="ECO:0000256" key="1">
    <source>
        <dbReference type="ARBA" id="ARBA00005417"/>
    </source>
</evidence>
<proteinExistence type="inferred from homology"/>
<dbReference type="Gene3D" id="3.40.50.300">
    <property type="entry name" value="P-loop containing nucleotide triphosphate hydrolases"/>
    <property type="match status" value="1"/>
</dbReference>
<dbReference type="PROSITE" id="PS50893">
    <property type="entry name" value="ABC_TRANSPORTER_2"/>
    <property type="match status" value="1"/>
</dbReference>
<dbReference type="PANTHER" id="PTHR43820:SF5">
    <property type="entry name" value="HIGH-AFFINITY BRANCHED-CHAIN AMINO ACID TRANSPORT ATP-BINDING PROTEIN"/>
    <property type="match status" value="1"/>
</dbReference>
<evidence type="ECO:0000313" key="7">
    <source>
        <dbReference type="EMBL" id="NEI69223.1"/>
    </source>
</evidence>
<dbReference type="SUPFAM" id="SSF52540">
    <property type="entry name" value="P-loop containing nucleoside triphosphate hydrolases"/>
    <property type="match status" value="1"/>
</dbReference>
<evidence type="ECO:0000256" key="3">
    <source>
        <dbReference type="ARBA" id="ARBA00022741"/>
    </source>
</evidence>
<evidence type="ECO:0000256" key="4">
    <source>
        <dbReference type="ARBA" id="ARBA00022840"/>
    </source>
</evidence>
<reference evidence="7 8" key="1">
    <citation type="submission" date="2019-12" db="EMBL/GenBank/DDBJ databases">
        <title>Rhizobium genotypes associated with high levels of biological nitrogen fixation by grain legumes in a temperate-maritime cropping system.</title>
        <authorList>
            <person name="Maluk M."/>
            <person name="Francesc Ferrando Molina F."/>
            <person name="Lopez Del Egido L."/>
            <person name="Lafos M."/>
            <person name="Langarica-Fuentes A."/>
            <person name="Gebre Yohannes G."/>
            <person name="Young M.W."/>
            <person name="Martin P."/>
            <person name="Gantlett R."/>
            <person name="Kenicer G."/>
            <person name="Hawes C."/>
            <person name="Begg G.S."/>
            <person name="Quilliam R.S."/>
            <person name="Squire G.R."/>
            <person name="Poole P.S."/>
            <person name="Young P.W."/>
            <person name="Iannetta P.M."/>
            <person name="James E.K."/>
        </authorList>
    </citation>
    <scope>NUCLEOTIDE SEQUENCE [LARGE SCALE GENOMIC DNA]</scope>
    <source>
        <strain evidence="7 8">JHI1118</strain>
    </source>
</reference>
<feature type="domain" description="ABC transporter" evidence="6">
    <location>
        <begin position="2"/>
        <end position="226"/>
    </location>
</feature>
<dbReference type="Pfam" id="PF00005">
    <property type="entry name" value="ABC_tran"/>
    <property type="match status" value="1"/>
</dbReference>
<keyword evidence="5" id="KW-0029">Amino-acid transport</keyword>
<sequence>MLTVSSLDVSLAGAKILRDVTFSLKPGVTTILIGRNGAGKTTLLRAIMGLVPADSGSIVLDGKDILPLAAFARAPAGIGYAPEDRRLIPEFSVEDNILLPGQALKLSRAEIKRRLEKVYALLPELHIMRARPGNGVSGGQGKMVALGRALMVAEKLLMLDEPFQGLAPALALDYARTLSRLRETMRDLALFITESSPNLLKSVADETLLIERGAVNLQPRETQMTA</sequence>
<dbReference type="AlphaFoldDB" id="A0A6L9U0I8"/>
<comment type="caution">
    <text evidence="7">The sequence shown here is derived from an EMBL/GenBank/DDBJ whole genome shotgun (WGS) entry which is preliminary data.</text>
</comment>
<gene>
    <name evidence="7" type="ORF">GR212_06510</name>
</gene>
<dbReference type="SMART" id="SM00382">
    <property type="entry name" value="AAA"/>
    <property type="match status" value="1"/>
</dbReference>
<dbReference type="InterPro" id="IPR003593">
    <property type="entry name" value="AAA+_ATPase"/>
</dbReference>
<dbReference type="GO" id="GO:0005524">
    <property type="term" value="F:ATP binding"/>
    <property type="evidence" value="ECO:0007669"/>
    <property type="project" value="UniProtKB-KW"/>
</dbReference>
<evidence type="ECO:0000313" key="8">
    <source>
        <dbReference type="Proteomes" id="UP000483035"/>
    </source>
</evidence>
<evidence type="ECO:0000259" key="6">
    <source>
        <dbReference type="PROSITE" id="PS50893"/>
    </source>
</evidence>
<keyword evidence="4 7" id="KW-0067">ATP-binding</keyword>